<evidence type="ECO:0000313" key="2">
    <source>
        <dbReference type="Proteomes" id="UP000594261"/>
    </source>
</evidence>
<dbReference type="InParanoid" id="A0A7N2MU48"/>
<dbReference type="EnsemblPlants" id="QL10p062364:mrna">
    <property type="protein sequence ID" value="QL10p062364:mrna"/>
    <property type="gene ID" value="QL10p062364"/>
</dbReference>
<evidence type="ECO:0000313" key="1">
    <source>
        <dbReference type="EnsemblPlants" id="QL10p062364:mrna"/>
    </source>
</evidence>
<name>A0A7N2MU48_QUELO</name>
<protein>
    <submittedName>
        <fullName evidence="1">Uncharacterized protein</fullName>
    </submittedName>
</protein>
<dbReference type="Gramene" id="QL02p077943:mrna">
    <property type="protein sequence ID" value="QL02p077943:mrna"/>
    <property type="gene ID" value="QL02p077943"/>
</dbReference>
<accession>A0A7N2MU48</accession>
<dbReference type="EnsemblPlants" id="QL02p077943:mrna">
    <property type="protein sequence ID" value="QL02p077943:mrna"/>
    <property type="gene ID" value="QL02p077943"/>
</dbReference>
<reference evidence="1 2" key="1">
    <citation type="journal article" date="2016" name="G3 (Bethesda)">
        <title>First Draft Assembly and Annotation of the Genome of a California Endemic Oak Quercus lobata Nee (Fagaceae).</title>
        <authorList>
            <person name="Sork V.L."/>
            <person name="Fitz-Gibbon S.T."/>
            <person name="Puiu D."/>
            <person name="Crepeau M."/>
            <person name="Gugger P.F."/>
            <person name="Sherman R."/>
            <person name="Stevens K."/>
            <person name="Langley C.H."/>
            <person name="Pellegrini M."/>
            <person name="Salzberg S.L."/>
        </authorList>
    </citation>
    <scope>NUCLEOTIDE SEQUENCE [LARGE SCALE GENOMIC DNA]</scope>
    <source>
        <strain evidence="2">cv. SW786</strain>
    </source>
</reference>
<dbReference type="Proteomes" id="UP000594261">
    <property type="component" value="Chromosome 10"/>
</dbReference>
<dbReference type="Gramene" id="QL10p062364:mrna">
    <property type="protein sequence ID" value="QL10p062364:mrna"/>
    <property type="gene ID" value="QL10p062364"/>
</dbReference>
<sequence>MQYKAWMRGEPGRRLGQDYVWRWLRGRPTRPNECPRLELPGFSSFADSSHPYQRGVADWLYCGGKERISDLRAVLTPTSMWLFTGKATEGLGKLLNSPKQINLKPEREDDTNSVFSSGLELANFVVSLDVLHDAWTAIWNLYTEISQNEGPSSLVKFKVFELPNFTIIAFFTWPANSKDYL</sequence>
<organism evidence="1 2">
    <name type="scientific">Quercus lobata</name>
    <name type="common">Valley oak</name>
    <dbReference type="NCBI Taxonomy" id="97700"/>
    <lineage>
        <taxon>Eukaryota</taxon>
        <taxon>Viridiplantae</taxon>
        <taxon>Streptophyta</taxon>
        <taxon>Embryophyta</taxon>
        <taxon>Tracheophyta</taxon>
        <taxon>Spermatophyta</taxon>
        <taxon>Magnoliopsida</taxon>
        <taxon>eudicotyledons</taxon>
        <taxon>Gunneridae</taxon>
        <taxon>Pentapetalae</taxon>
        <taxon>rosids</taxon>
        <taxon>fabids</taxon>
        <taxon>Fagales</taxon>
        <taxon>Fagaceae</taxon>
        <taxon>Quercus</taxon>
    </lineage>
</organism>
<keyword evidence="2" id="KW-1185">Reference proteome</keyword>
<dbReference type="AlphaFoldDB" id="A0A7N2MU48"/>
<dbReference type="EMBL" id="LRBV02000010">
    <property type="status" value="NOT_ANNOTATED_CDS"/>
    <property type="molecule type" value="Genomic_DNA"/>
</dbReference>
<dbReference type="Proteomes" id="UP000594261">
    <property type="component" value="Chromosome 2"/>
</dbReference>
<reference evidence="1" key="2">
    <citation type="submission" date="2021-01" db="UniProtKB">
        <authorList>
            <consortium name="EnsemblPlants"/>
        </authorList>
    </citation>
    <scope>IDENTIFICATION</scope>
</reference>
<proteinExistence type="predicted"/>